<dbReference type="PANTHER" id="PTHR46233">
    <property type="entry name" value="HYDROXYACYLGLUTATHIONE HYDROLASE GLOC"/>
    <property type="match status" value="1"/>
</dbReference>
<keyword evidence="2" id="KW-0479">Metal-binding</keyword>
<dbReference type="Pfam" id="PF00753">
    <property type="entry name" value="Lactamase_B"/>
    <property type="match status" value="1"/>
</dbReference>
<feature type="domain" description="Metallo-beta-lactamase" evidence="5">
    <location>
        <begin position="12"/>
        <end position="191"/>
    </location>
</feature>
<dbReference type="AlphaFoldDB" id="A0A1F6A5E2"/>
<gene>
    <name evidence="6" type="ORF">A3D03_03205</name>
</gene>
<accession>A0A1F6A5E2</accession>
<dbReference type="Gene3D" id="3.60.15.10">
    <property type="entry name" value="Ribonuclease Z/Hydroxyacylglutathione hydrolase-like"/>
    <property type="match status" value="1"/>
</dbReference>
<evidence type="ECO:0000256" key="2">
    <source>
        <dbReference type="ARBA" id="ARBA00022723"/>
    </source>
</evidence>
<dbReference type="SUPFAM" id="SSF56281">
    <property type="entry name" value="Metallo-hydrolase/oxidoreductase"/>
    <property type="match status" value="1"/>
</dbReference>
<evidence type="ECO:0000259" key="5">
    <source>
        <dbReference type="SMART" id="SM00849"/>
    </source>
</evidence>
<dbReference type="InterPro" id="IPR051453">
    <property type="entry name" value="MBL_Glyoxalase_II"/>
</dbReference>
<dbReference type="EMBL" id="MFJN01000061">
    <property type="protein sequence ID" value="OGG19978.1"/>
    <property type="molecule type" value="Genomic_DNA"/>
</dbReference>
<comment type="caution">
    <text evidence="6">The sequence shown here is derived from an EMBL/GenBank/DDBJ whole genome shotgun (WGS) entry which is preliminary data.</text>
</comment>
<sequence length="205" mass="22954">MKILTLPIGQMTTNCYLIIAENNECLIIDPGDDADYIERIIADNNARPLKIIATHGHFDHIMAVTELKLAYNIPFLINQKDDFLVKNMVQSAAHFLGIKTDPPPIPNAYLKDKEIIKAGGHEIRIIATPGHTPGSICLYIPQEKTLFTGDNLFAQGGQGRTDFSYSKPAELQKSLKLIFSLPEETIIRPGHGEESTLAEEKRFRW</sequence>
<evidence type="ECO:0000256" key="4">
    <source>
        <dbReference type="ARBA" id="ARBA00022833"/>
    </source>
</evidence>
<evidence type="ECO:0000313" key="7">
    <source>
        <dbReference type="Proteomes" id="UP000177092"/>
    </source>
</evidence>
<comment type="cofactor">
    <cofactor evidence="1">
        <name>Zn(2+)</name>
        <dbReference type="ChEBI" id="CHEBI:29105"/>
    </cofactor>
</comment>
<protein>
    <recommendedName>
        <fullName evidence="5">Metallo-beta-lactamase domain-containing protein</fullName>
    </recommendedName>
</protein>
<reference evidence="6 7" key="1">
    <citation type="journal article" date="2016" name="Nat. Commun.">
        <title>Thousands of microbial genomes shed light on interconnected biogeochemical processes in an aquifer system.</title>
        <authorList>
            <person name="Anantharaman K."/>
            <person name="Brown C.T."/>
            <person name="Hug L.A."/>
            <person name="Sharon I."/>
            <person name="Castelle C.J."/>
            <person name="Probst A.J."/>
            <person name="Thomas B.C."/>
            <person name="Singh A."/>
            <person name="Wilkins M.J."/>
            <person name="Karaoz U."/>
            <person name="Brodie E.L."/>
            <person name="Williams K.H."/>
            <person name="Hubbard S.S."/>
            <person name="Banfield J.F."/>
        </authorList>
    </citation>
    <scope>NUCLEOTIDE SEQUENCE [LARGE SCALE GENOMIC DNA]</scope>
</reference>
<dbReference type="STRING" id="1798384.A3D03_03205"/>
<evidence type="ECO:0000256" key="1">
    <source>
        <dbReference type="ARBA" id="ARBA00001947"/>
    </source>
</evidence>
<keyword evidence="3" id="KW-0378">Hydrolase</keyword>
<dbReference type="Proteomes" id="UP000177092">
    <property type="component" value="Unassembled WGS sequence"/>
</dbReference>
<dbReference type="PANTHER" id="PTHR46233:SF3">
    <property type="entry name" value="HYDROXYACYLGLUTATHIONE HYDROLASE GLOC"/>
    <property type="match status" value="1"/>
</dbReference>
<dbReference type="SMART" id="SM00849">
    <property type="entry name" value="Lactamase_B"/>
    <property type="match status" value="1"/>
</dbReference>
<dbReference type="GO" id="GO:0046872">
    <property type="term" value="F:metal ion binding"/>
    <property type="evidence" value="ECO:0007669"/>
    <property type="project" value="UniProtKB-KW"/>
</dbReference>
<evidence type="ECO:0000313" key="6">
    <source>
        <dbReference type="EMBL" id="OGG19978.1"/>
    </source>
</evidence>
<organism evidence="6 7">
    <name type="scientific">Candidatus Gottesmanbacteria bacterium RIFCSPHIGHO2_02_FULL_40_13</name>
    <dbReference type="NCBI Taxonomy" id="1798384"/>
    <lineage>
        <taxon>Bacteria</taxon>
        <taxon>Candidatus Gottesmaniibacteriota</taxon>
    </lineage>
</organism>
<dbReference type="InterPro" id="IPR001279">
    <property type="entry name" value="Metallo-B-lactamas"/>
</dbReference>
<proteinExistence type="predicted"/>
<evidence type="ECO:0000256" key="3">
    <source>
        <dbReference type="ARBA" id="ARBA00022801"/>
    </source>
</evidence>
<name>A0A1F6A5E2_9BACT</name>
<dbReference type="CDD" id="cd06262">
    <property type="entry name" value="metallo-hydrolase-like_MBL-fold"/>
    <property type="match status" value="1"/>
</dbReference>
<keyword evidence="4" id="KW-0862">Zinc</keyword>
<dbReference type="InterPro" id="IPR036866">
    <property type="entry name" value="RibonucZ/Hydroxyglut_hydro"/>
</dbReference>
<dbReference type="GO" id="GO:0016787">
    <property type="term" value="F:hydrolase activity"/>
    <property type="evidence" value="ECO:0007669"/>
    <property type="project" value="UniProtKB-KW"/>
</dbReference>